<feature type="transmembrane region" description="Helical" evidence="1">
    <location>
        <begin position="50"/>
        <end position="70"/>
    </location>
</feature>
<evidence type="ECO:0000313" key="3">
    <source>
        <dbReference type="Proteomes" id="UP000315440"/>
    </source>
</evidence>
<keyword evidence="1" id="KW-0812">Transmembrane</keyword>
<feature type="transmembrane region" description="Helical" evidence="1">
    <location>
        <begin position="123"/>
        <end position="148"/>
    </location>
</feature>
<accession>A0A5C5ZTF0</accession>
<dbReference type="EMBL" id="SJPQ01000001">
    <property type="protein sequence ID" value="TWT90111.1"/>
    <property type="molecule type" value="Genomic_DNA"/>
</dbReference>
<keyword evidence="1" id="KW-1133">Transmembrane helix</keyword>
<evidence type="ECO:0008006" key="4">
    <source>
        <dbReference type="Google" id="ProtNLM"/>
    </source>
</evidence>
<feature type="transmembrane region" description="Helical" evidence="1">
    <location>
        <begin position="12"/>
        <end position="30"/>
    </location>
</feature>
<name>A0A5C5ZTF0_9BACT</name>
<reference evidence="2 3" key="1">
    <citation type="submission" date="2019-02" db="EMBL/GenBank/DDBJ databases">
        <title>Deep-cultivation of Planctomycetes and their phenomic and genomic characterization uncovers novel biology.</title>
        <authorList>
            <person name="Wiegand S."/>
            <person name="Jogler M."/>
            <person name="Boedeker C."/>
            <person name="Pinto D."/>
            <person name="Vollmers J."/>
            <person name="Rivas-Marin E."/>
            <person name="Kohn T."/>
            <person name="Peeters S.H."/>
            <person name="Heuer A."/>
            <person name="Rast P."/>
            <person name="Oberbeckmann S."/>
            <person name="Bunk B."/>
            <person name="Jeske O."/>
            <person name="Meyerdierks A."/>
            <person name="Storesund J.E."/>
            <person name="Kallscheuer N."/>
            <person name="Luecker S."/>
            <person name="Lage O.M."/>
            <person name="Pohl T."/>
            <person name="Merkel B.J."/>
            <person name="Hornburger P."/>
            <person name="Mueller R.-W."/>
            <person name="Bruemmer F."/>
            <person name="Labrenz M."/>
            <person name="Spormann A.M."/>
            <person name="Op Den Camp H."/>
            <person name="Overmann J."/>
            <person name="Amann R."/>
            <person name="Jetten M.S.M."/>
            <person name="Mascher T."/>
            <person name="Medema M.H."/>
            <person name="Devos D.P."/>
            <person name="Kaster A.-K."/>
            <person name="Ovreas L."/>
            <person name="Rohde M."/>
            <person name="Galperin M.Y."/>
            <person name="Jogler C."/>
        </authorList>
    </citation>
    <scope>NUCLEOTIDE SEQUENCE [LARGE SCALE GENOMIC DNA]</scope>
    <source>
        <strain evidence="2 3">Mal64</strain>
    </source>
</reference>
<feature type="transmembrane region" description="Helical" evidence="1">
    <location>
        <begin position="160"/>
        <end position="181"/>
    </location>
</feature>
<sequence length="326" mass="34381">MANEPPPRLKRVAVALLKLAVVLLVVWFVGGTARDAWRQLTEQEVRVRPLYGVAAGLMFLTSYLPMVWFWRQTLLALGQPAPAGPSHLAFYLSQLGKYVPGKAAVVVIRTERMRGSGGQLGQVAASVFFETLTYMAVGGLIAALLLALGPGEHPRWLESLAAALGLACLTPTLPPVARWLIPRLTLNRRQGDAAALVGLNLGLSIKGWCSSLVAWGGMATSLWLTLAAVGAEPALDLATARACLLSVTLPVVAGFLSLLPAGVMVREGLILTLLAPVVGEGGALSAAVALRLIWVLSEAGLCAILYGVSRRKGTAEADARNTPSRE</sequence>
<dbReference type="RefSeq" id="WP_197525371.1">
    <property type="nucleotide sequence ID" value="NZ_SJPQ01000001.1"/>
</dbReference>
<keyword evidence="1" id="KW-0472">Membrane</keyword>
<feature type="transmembrane region" description="Helical" evidence="1">
    <location>
        <begin position="243"/>
        <end position="263"/>
    </location>
</feature>
<gene>
    <name evidence="2" type="ORF">Mal64_04940</name>
</gene>
<proteinExistence type="predicted"/>
<dbReference type="AlphaFoldDB" id="A0A5C5ZTF0"/>
<protein>
    <recommendedName>
        <fullName evidence="4">Flippase-like domain-containing protein</fullName>
    </recommendedName>
</protein>
<keyword evidence="3" id="KW-1185">Reference proteome</keyword>
<comment type="caution">
    <text evidence="2">The sequence shown here is derived from an EMBL/GenBank/DDBJ whole genome shotgun (WGS) entry which is preliminary data.</text>
</comment>
<dbReference type="Proteomes" id="UP000315440">
    <property type="component" value="Unassembled WGS sequence"/>
</dbReference>
<organism evidence="2 3">
    <name type="scientific">Pseudobythopirellula maris</name>
    <dbReference type="NCBI Taxonomy" id="2527991"/>
    <lineage>
        <taxon>Bacteria</taxon>
        <taxon>Pseudomonadati</taxon>
        <taxon>Planctomycetota</taxon>
        <taxon>Planctomycetia</taxon>
        <taxon>Pirellulales</taxon>
        <taxon>Lacipirellulaceae</taxon>
        <taxon>Pseudobythopirellula</taxon>
    </lineage>
</organism>
<evidence type="ECO:0000313" key="2">
    <source>
        <dbReference type="EMBL" id="TWT90111.1"/>
    </source>
</evidence>
<evidence type="ECO:0000256" key="1">
    <source>
        <dbReference type="SAM" id="Phobius"/>
    </source>
</evidence>